<feature type="domain" description="Ketoreductase" evidence="3">
    <location>
        <begin position="8"/>
        <end position="179"/>
    </location>
</feature>
<dbReference type="SUPFAM" id="SSF51735">
    <property type="entry name" value="NAD(P)-binding Rossmann-fold domains"/>
    <property type="match status" value="1"/>
</dbReference>
<evidence type="ECO:0000256" key="2">
    <source>
        <dbReference type="ARBA" id="ARBA00023002"/>
    </source>
</evidence>
<organism evidence="4 5">
    <name type="scientific">Rhodococcus opacus</name>
    <name type="common">Nocardia opaca</name>
    <dbReference type="NCBI Taxonomy" id="37919"/>
    <lineage>
        <taxon>Bacteria</taxon>
        <taxon>Bacillati</taxon>
        <taxon>Actinomycetota</taxon>
        <taxon>Actinomycetes</taxon>
        <taxon>Mycobacteriales</taxon>
        <taxon>Nocardiaceae</taxon>
        <taxon>Rhodococcus</taxon>
    </lineage>
</organism>
<name>A0A2S8I1Q1_RHOOP</name>
<comment type="caution">
    <text evidence="4">The sequence shown here is derived from an EMBL/GenBank/DDBJ whole genome shotgun (WGS) entry which is preliminary data.</text>
</comment>
<dbReference type="Pfam" id="PF13561">
    <property type="entry name" value="adh_short_C2"/>
    <property type="match status" value="1"/>
</dbReference>
<dbReference type="Proteomes" id="UP000239290">
    <property type="component" value="Unassembled WGS sequence"/>
</dbReference>
<comment type="similarity">
    <text evidence="1">Belongs to the short-chain dehydrogenases/reductases (SDR) family.</text>
</comment>
<dbReference type="EMBL" id="PUIO01000170">
    <property type="protein sequence ID" value="PQP08615.1"/>
    <property type="molecule type" value="Genomic_DNA"/>
</dbReference>
<keyword evidence="2" id="KW-0560">Oxidoreductase</keyword>
<protein>
    <submittedName>
        <fullName evidence="4">Oxidoreductase</fullName>
    </submittedName>
</protein>
<evidence type="ECO:0000313" key="5">
    <source>
        <dbReference type="Proteomes" id="UP000239290"/>
    </source>
</evidence>
<gene>
    <name evidence="4" type="ORF">C5613_44310</name>
</gene>
<dbReference type="PRINTS" id="PR00081">
    <property type="entry name" value="GDHRDH"/>
</dbReference>
<accession>A0A2S8I1Q1</accession>
<dbReference type="PROSITE" id="PS00061">
    <property type="entry name" value="ADH_SHORT"/>
    <property type="match status" value="1"/>
</dbReference>
<dbReference type="FunFam" id="3.40.50.720:FF:000084">
    <property type="entry name" value="Short-chain dehydrogenase reductase"/>
    <property type="match status" value="1"/>
</dbReference>
<sequence length="264" mass="28469">MEQEFFGRNIVVTGAASGMGRAQALVLSREGAKVWLADIADGPGEALADEIEARGGSARFVSLDVRDPHAWELLRDRVNGEDGQLHGLVNNAGVSHRSGIADTTIEDWHRVMDINLSSIFYGMKALFPLLRECDSASVVNISSCAGMIGYPAAAYCTSKWAVRGLTKVAALEFAEWGTRVNSIHPGLIETPLLRSGSERFAEESVKYVPAGRLGQADEIADAVRYLLSDGSKFVNGTELVTDGGMTSGGLFHRISHELSDFARR</sequence>
<dbReference type="InterPro" id="IPR036291">
    <property type="entry name" value="NAD(P)-bd_dom_sf"/>
</dbReference>
<dbReference type="SMART" id="SM00822">
    <property type="entry name" value="PKS_KR"/>
    <property type="match status" value="1"/>
</dbReference>
<evidence type="ECO:0000313" key="4">
    <source>
        <dbReference type="EMBL" id="PQP08615.1"/>
    </source>
</evidence>
<dbReference type="Gene3D" id="3.40.50.720">
    <property type="entry name" value="NAD(P)-binding Rossmann-like Domain"/>
    <property type="match status" value="1"/>
</dbReference>
<dbReference type="InterPro" id="IPR057326">
    <property type="entry name" value="KR_dom"/>
</dbReference>
<dbReference type="PANTHER" id="PTHR24321">
    <property type="entry name" value="DEHYDROGENASES, SHORT CHAIN"/>
    <property type="match status" value="1"/>
</dbReference>
<reference evidence="5" key="1">
    <citation type="submission" date="2018-02" db="EMBL/GenBank/DDBJ databases">
        <title>Draft genome sequencing of Rhodococcus opacus KU647198.</title>
        <authorList>
            <person name="Zheng B.-X."/>
        </authorList>
    </citation>
    <scope>NUCLEOTIDE SEQUENCE [LARGE SCALE GENOMIC DNA]</scope>
    <source>
        <strain evidence="5">04-OD7</strain>
    </source>
</reference>
<dbReference type="InterPro" id="IPR002347">
    <property type="entry name" value="SDR_fam"/>
</dbReference>
<proteinExistence type="inferred from homology"/>
<dbReference type="RefSeq" id="WP_105424085.1">
    <property type="nucleotide sequence ID" value="NZ_PUIO01000170.1"/>
</dbReference>
<dbReference type="GO" id="GO:0016491">
    <property type="term" value="F:oxidoreductase activity"/>
    <property type="evidence" value="ECO:0007669"/>
    <property type="project" value="UniProtKB-KW"/>
</dbReference>
<dbReference type="PRINTS" id="PR00080">
    <property type="entry name" value="SDRFAMILY"/>
</dbReference>
<evidence type="ECO:0000256" key="1">
    <source>
        <dbReference type="ARBA" id="ARBA00006484"/>
    </source>
</evidence>
<dbReference type="InterPro" id="IPR020904">
    <property type="entry name" value="Sc_DH/Rdtase_CS"/>
</dbReference>
<evidence type="ECO:0000259" key="3">
    <source>
        <dbReference type="SMART" id="SM00822"/>
    </source>
</evidence>
<dbReference type="AlphaFoldDB" id="A0A2S8I1Q1"/>
<dbReference type="PANTHER" id="PTHR24321:SF15">
    <property type="entry name" value="OXIDOREDUCTASE UCPA"/>
    <property type="match status" value="1"/>
</dbReference>